<feature type="transmembrane region" description="Helical" evidence="1">
    <location>
        <begin position="20"/>
        <end position="45"/>
    </location>
</feature>
<accession>A0A8S5S5R1</accession>
<protein>
    <submittedName>
        <fullName evidence="2">Uncharacterized protein</fullName>
    </submittedName>
</protein>
<dbReference type="EMBL" id="BK032536">
    <property type="protein sequence ID" value="DAF46388.1"/>
    <property type="molecule type" value="Genomic_DNA"/>
</dbReference>
<proteinExistence type="predicted"/>
<evidence type="ECO:0000256" key="1">
    <source>
        <dbReference type="SAM" id="Phobius"/>
    </source>
</evidence>
<evidence type="ECO:0000313" key="2">
    <source>
        <dbReference type="EMBL" id="DAF46388.1"/>
    </source>
</evidence>
<keyword evidence="1" id="KW-0812">Transmembrane</keyword>
<reference evidence="2" key="1">
    <citation type="journal article" date="2021" name="Proc. Natl. Acad. Sci. U.S.A.">
        <title>A Catalog of Tens of Thousands of Viruses from Human Metagenomes Reveals Hidden Associations with Chronic Diseases.</title>
        <authorList>
            <person name="Tisza M.J."/>
            <person name="Buck C.B."/>
        </authorList>
    </citation>
    <scope>NUCLEOTIDE SEQUENCE</scope>
    <source>
        <strain evidence="2">CtsUe5</strain>
    </source>
</reference>
<feature type="transmembrane region" description="Helical" evidence="1">
    <location>
        <begin position="57"/>
        <end position="80"/>
    </location>
</feature>
<organism evidence="2">
    <name type="scientific">Podoviridae sp. ctsUe5</name>
    <dbReference type="NCBI Taxonomy" id="2827750"/>
    <lineage>
        <taxon>Viruses</taxon>
        <taxon>Duplodnaviria</taxon>
        <taxon>Heunggongvirae</taxon>
        <taxon>Uroviricota</taxon>
        <taxon>Caudoviricetes</taxon>
    </lineage>
</organism>
<sequence length="100" mass="11439">MIHKFITFVKDVLEQLKDPVNIVIYLLVLVAFFSPCIIGYAYTLITHKARGAAIATAYWIFWAGPFTPAMPIQFGITFALSKPVHKLIKRHQRKHGAKWL</sequence>
<keyword evidence="1" id="KW-0472">Membrane</keyword>
<name>A0A8S5S5R1_9CAUD</name>
<keyword evidence="1" id="KW-1133">Transmembrane helix</keyword>